<dbReference type="EMBL" id="JBICBM010000010">
    <property type="protein sequence ID" value="MFF9884376.1"/>
    <property type="molecule type" value="Genomic_DNA"/>
</dbReference>
<accession>A0ABW6YZR0</accession>
<keyword evidence="2" id="KW-1185">Reference proteome</keyword>
<name>A0ABW6YZR0_9ACTN</name>
<sequence>MAVNQEPTVDAAAAAARHARYGRLPERIRFEEMTEGVEVGPSDGTRASYDPAGTWKYYSCLALDLGL</sequence>
<evidence type="ECO:0000313" key="2">
    <source>
        <dbReference type="Proteomes" id="UP001603418"/>
    </source>
</evidence>
<dbReference type="Proteomes" id="UP001603418">
    <property type="component" value="Unassembled WGS sequence"/>
</dbReference>
<proteinExistence type="predicted"/>
<gene>
    <name evidence="1" type="ORF">ACF1HC_22675</name>
</gene>
<dbReference type="RefSeq" id="WP_167513180.1">
    <property type="nucleotide sequence ID" value="NZ_JBEYZS010000008.1"/>
</dbReference>
<reference evidence="1 2" key="1">
    <citation type="submission" date="2024-10" db="EMBL/GenBank/DDBJ databases">
        <title>The Natural Products Discovery Center: Release of the First 8490 Sequenced Strains for Exploring Actinobacteria Biosynthetic Diversity.</title>
        <authorList>
            <person name="Kalkreuter E."/>
            <person name="Kautsar S.A."/>
            <person name="Yang D."/>
            <person name="Bader C.D."/>
            <person name="Teijaro C.N."/>
            <person name="Fluegel L."/>
            <person name="Davis C.M."/>
            <person name="Simpson J.R."/>
            <person name="Lauterbach L."/>
            <person name="Steele A.D."/>
            <person name="Gui C."/>
            <person name="Meng S."/>
            <person name="Li G."/>
            <person name="Viehrig K."/>
            <person name="Ye F."/>
            <person name="Su P."/>
            <person name="Kiefer A.F."/>
            <person name="Nichols A."/>
            <person name="Cepeda A.J."/>
            <person name="Yan W."/>
            <person name="Fan B."/>
            <person name="Jiang Y."/>
            <person name="Adhikari A."/>
            <person name="Zheng C.-J."/>
            <person name="Schuster L."/>
            <person name="Cowan T.M."/>
            <person name="Smanski M.J."/>
            <person name="Chevrette M.G."/>
            <person name="De Carvalho L.P.S."/>
            <person name="Shen B."/>
        </authorList>
    </citation>
    <scope>NUCLEOTIDE SEQUENCE [LARGE SCALE GENOMIC DNA]</scope>
    <source>
        <strain evidence="1 2">NPDC013366</strain>
    </source>
</reference>
<protein>
    <submittedName>
        <fullName evidence="1">Uncharacterized protein</fullName>
    </submittedName>
</protein>
<organism evidence="1 2">
    <name type="scientific">Streptomyces eurythermus</name>
    <dbReference type="NCBI Taxonomy" id="42237"/>
    <lineage>
        <taxon>Bacteria</taxon>
        <taxon>Bacillati</taxon>
        <taxon>Actinomycetota</taxon>
        <taxon>Actinomycetes</taxon>
        <taxon>Kitasatosporales</taxon>
        <taxon>Streptomycetaceae</taxon>
        <taxon>Streptomyces</taxon>
    </lineage>
</organism>
<evidence type="ECO:0000313" key="1">
    <source>
        <dbReference type="EMBL" id="MFF9884376.1"/>
    </source>
</evidence>
<comment type="caution">
    <text evidence="1">The sequence shown here is derived from an EMBL/GenBank/DDBJ whole genome shotgun (WGS) entry which is preliminary data.</text>
</comment>